<feature type="compositionally biased region" description="Polar residues" evidence="1">
    <location>
        <begin position="24"/>
        <end position="37"/>
    </location>
</feature>
<keyword evidence="3" id="KW-1185">Reference proteome</keyword>
<evidence type="ECO:0000256" key="1">
    <source>
        <dbReference type="SAM" id="MobiDB-lite"/>
    </source>
</evidence>
<dbReference type="Gene3D" id="2.30.30.830">
    <property type="match status" value="1"/>
</dbReference>
<comment type="caution">
    <text evidence="2">The sequence shown here is derived from an EMBL/GenBank/DDBJ whole genome shotgun (WGS) entry which is preliminary data.</text>
</comment>
<dbReference type="EMBL" id="VSIX01000035">
    <property type="protein sequence ID" value="TYB31386.1"/>
    <property type="molecule type" value="Genomic_DNA"/>
</dbReference>
<feature type="region of interest" description="Disordered" evidence="1">
    <location>
        <begin position="24"/>
        <end position="67"/>
    </location>
</feature>
<evidence type="ECO:0000313" key="3">
    <source>
        <dbReference type="Proteomes" id="UP000324143"/>
    </source>
</evidence>
<feature type="compositionally biased region" description="Polar residues" evidence="1">
    <location>
        <begin position="89"/>
        <end position="100"/>
    </location>
</feature>
<proteinExistence type="predicted"/>
<sequence length="184" mass="20586">MKKLYYILIIIFISLLYSCGGNGSNSQETGVQTPNNQKKVEQYSKKENNQKNISDKSNNNENKKEKSLEIKETFNYKSLGKRDPFESPISKSKLNQPQTSAQGGIEFNYSRFSYKGIIELTSEKIALIEDSSGKGFRLKKGDSFGGAVVEEITKDRVILKKIQKEAGGTSKKIILEKTESKGGK</sequence>
<feature type="compositionally biased region" description="Basic and acidic residues" evidence="1">
    <location>
        <begin position="38"/>
        <end position="49"/>
    </location>
</feature>
<feature type="region of interest" description="Disordered" evidence="1">
    <location>
        <begin position="79"/>
        <end position="100"/>
    </location>
</feature>
<organism evidence="2 3">
    <name type="scientific">Candidatus Mcinerneyibacterium aminivorans</name>
    <dbReference type="NCBI Taxonomy" id="2703815"/>
    <lineage>
        <taxon>Bacteria</taxon>
        <taxon>Candidatus Macinerneyibacteriota</taxon>
        <taxon>Candidatus Mcinerneyibacteria</taxon>
        <taxon>Candidatus Mcinerneyibacteriales</taxon>
        <taxon>Candidatus Mcinerneyibacteriaceae</taxon>
        <taxon>Candidatus Mcinerneyibacterium</taxon>
    </lineage>
</organism>
<accession>A0A5D0MEG1</accession>
<dbReference type="AlphaFoldDB" id="A0A5D0MEG1"/>
<name>A0A5D0MEG1_9BACT</name>
<gene>
    <name evidence="2" type="ORF">FXF47_04410</name>
</gene>
<dbReference type="Proteomes" id="UP000324143">
    <property type="component" value="Unassembled WGS sequence"/>
</dbReference>
<evidence type="ECO:0000313" key="2">
    <source>
        <dbReference type="EMBL" id="TYB31386.1"/>
    </source>
</evidence>
<reference evidence="2" key="1">
    <citation type="submission" date="2019-08" db="EMBL/GenBank/DDBJ databases">
        <title>Genomic characterization of a novel candidate phylum (ARYD3) from a high temperature, high salinity tertiary oil reservoir in north central Oklahoma, USA.</title>
        <authorList>
            <person name="Youssef N.H."/>
            <person name="Yadav A."/>
            <person name="Elshahed M.S."/>
        </authorList>
    </citation>
    <scope>NUCLEOTIDE SEQUENCE [LARGE SCALE GENOMIC DNA]</scope>
    <source>
        <strain evidence="2">ARYD3</strain>
    </source>
</reference>
<dbReference type="PROSITE" id="PS51257">
    <property type="entry name" value="PROKAR_LIPOPROTEIN"/>
    <property type="match status" value="1"/>
</dbReference>
<protein>
    <submittedName>
        <fullName evidence="2">Pilus assembly protein PilP</fullName>
    </submittedName>
</protein>
<feature type="compositionally biased region" description="Low complexity" evidence="1">
    <location>
        <begin position="51"/>
        <end position="60"/>
    </location>
</feature>